<dbReference type="OrthoDB" id="1451071at2"/>
<reference evidence="2 3" key="1">
    <citation type="submission" date="2016-11" db="EMBL/GenBank/DDBJ databases">
        <title>Trade-off between light-utilization and light-protection in marine flavobacteria.</title>
        <authorList>
            <person name="Kumagai Y."/>
        </authorList>
    </citation>
    <scope>NUCLEOTIDE SEQUENCE [LARGE SCALE GENOMIC DNA]</scope>
    <source>
        <strain evidence="2 3">JCM 13191</strain>
    </source>
</reference>
<dbReference type="RefSeq" id="WP_085766493.1">
    <property type="nucleotide sequence ID" value="NZ_CP019344.1"/>
</dbReference>
<gene>
    <name evidence="2" type="ORF">BST97_06605</name>
</gene>
<dbReference type="AlphaFoldDB" id="A0A1W6MJD6"/>
<protein>
    <submittedName>
        <fullName evidence="2">Uncharacterized protein</fullName>
    </submittedName>
</protein>
<evidence type="ECO:0000256" key="1">
    <source>
        <dbReference type="SAM" id="MobiDB-lite"/>
    </source>
</evidence>
<feature type="region of interest" description="Disordered" evidence="1">
    <location>
        <begin position="1"/>
        <end position="61"/>
    </location>
</feature>
<evidence type="ECO:0000313" key="2">
    <source>
        <dbReference type="EMBL" id="ARN77693.1"/>
    </source>
</evidence>
<dbReference type="Proteomes" id="UP000193431">
    <property type="component" value="Chromosome"/>
</dbReference>
<feature type="compositionally biased region" description="Basic and acidic residues" evidence="1">
    <location>
        <begin position="17"/>
        <end position="61"/>
    </location>
</feature>
<dbReference type="EMBL" id="CP019344">
    <property type="protein sequence ID" value="ARN77693.1"/>
    <property type="molecule type" value="Genomic_DNA"/>
</dbReference>
<accession>A0A1W6MJD6</accession>
<sequence length="61" mass="7124">MSEKEDKRKNPIYRTPADMHGDGVHFNKKIKEALDSEKNRTKQKIESDRDLAMTGDHKPEK</sequence>
<name>A0A1W6MJD6_9FLAO</name>
<organism evidence="2 3">
    <name type="scientific">Nonlabens spongiae</name>
    <dbReference type="NCBI Taxonomy" id="331648"/>
    <lineage>
        <taxon>Bacteria</taxon>
        <taxon>Pseudomonadati</taxon>
        <taxon>Bacteroidota</taxon>
        <taxon>Flavobacteriia</taxon>
        <taxon>Flavobacteriales</taxon>
        <taxon>Flavobacteriaceae</taxon>
        <taxon>Nonlabens</taxon>
    </lineage>
</organism>
<proteinExistence type="predicted"/>
<evidence type="ECO:0000313" key="3">
    <source>
        <dbReference type="Proteomes" id="UP000193431"/>
    </source>
</evidence>
<keyword evidence="3" id="KW-1185">Reference proteome</keyword>